<proteinExistence type="predicted"/>
<dbReference type="GO" id="GO:0007032">
    <property type="term" value="P:endosome organization"/>
    <property type="evidence" value="ECO:0007669"/>
    <property type="project" value="TreeGrafter"/>
</dbReference>
<gene>
    <name evidence="3" type="ORF">Ae201684_017567</name>
</gene>
<sequence length="143" mass="15801">MLVKTGNLYKKGAGGPGLFQRQNWKPRCFKLTHDALYYYDYNSGTLKGTIDLSSCKDDGAVHVLARDCAKKTKASAWRFAIDTPTRRWFFAADTEADMLAWTAAIRQVIQLQKKASPAIKEATPVDKPARLAPIHPSTTGPCA</sequence>
<dbReference type="GO" id="GO:0042147">
    <property type="term" value="P:retrograde transport, endosome to Golgi"/>
    <property type="evidence" value="ECO:0007669"/>
    <property type="project" value="TreeGrafter"/>
</dbReference>
<organism evidence="3 4">
    <name type="scientific">Aphanomyces euteiches</name>
    <dbReference type="NCBI Taxonomy" id="100861"/>
    <lineage>
        <taxon>Eukaryota</taxon>
        <taxon>Sar</taxon>
        <taxon>Stramenopiles</taxon>
        <taxon>Oomycota</taxon>
        <taxon>Saprolegniomycetes</taxon>
        <taxon>Saprolegniales</taxon>
        <taxon>Verrucalvaceae</taxon>
        <taxon>Aphanomyces</taxon>
    </lineage>
</organism>
<dbReference type="Proteomes" id="UP000481153">
    <property type="component" value="Unassembled WGS sequence"/>
</dbReference>
<dbReference type="SMART" id="SM00233">
    <property type="entry name" value="PH"/>
    <property type="match status" value="1"/>
</dbReference>
<evidence type="ECO:0000313" key="4">
    <source>
        <dbReference type="Proteomes" id="UP000481153"/>
    </source>
</evidence>
<dbReference type="GO" id="GO:0005829">
    <property type="term" value="C:cytosol"/>
    <property type="evidence" value="ECO:0007669"/>
    <property type="project" value="GOC"/>
</dbReference>
<dbReference type="GO" id="GO:0001881">
    <property type="term" value="P:receptor recycling"/>
    <property type="evidence" value="ECO:0007669"/>
    <property type="project" value="TreeGrafter"/>
</dbReference>
<dbReference type="GO" id="GO:0005802">
    <property type="term" value="C:trans-Golgi network"/>
    <property type="evidence" value="ECO:0007669"/>
    <property type="project" value="TreeGrafter"/>
</dbReference>
<dbReference type="VEuPathDB" id="FungiDB:AeMF1_006361"/>
<dbReference type="PANTHER" id="PTHR22902">
    <property type="entry name" value="SESQUIPEDALIAN"/>
    <property type="match status" value="1"/>
</dbReference>
<reference evidence="3 4" key="1">
    <citation type="submission" date="2019-07" db="EMBL/GenBank/DDBJ databases">
        <title>Genomics analysis of Aphanomyces spp. identifies a new class of oomycete effector associated with host adaptation.</title>
        <authorList>
            <person name="Gaulin E."/>
        </authorList>
    </citation>
    <scope>NUCLEOTIDE SEQUENCE [LARGE SCALE GENOMIC DNA]</scope>
    <source>
        <strain evidence="3 4">ATCC 201684</strain>
    </source>
</reference>
<dbReference type="GO" id="GO:0005769">
    <property type="term" value="C:early endosome"/>
    <property type="evidence" value="ECO:0007669"/>
    <property type="project" value="TreeGrafter"/>
</dbReference>
<dbReference type="InterPro" id="IPR011993">
    <property type="entry name" value="PH-like_dom_sf"/>
</dbReference>
<feature type="domain" description="PH" evidence="2">
    <location>
        <begin position="1"/>
        <end position="110"/>
    </location>
</feature>
<comment type="caution">
    <text evidence="3">The sequence shown here is derived from an EMBL/GenBank/DDBJ whole genome shotgun (WGS) entry which is preliminary data.</text>
</comment>
<dbReference type="PANTHER" id="PTHR22902:SF27">
    <property type="entry name" value="PLECKSTRIN HOMOLOGY DOMAIN-CONTAINING FAMILY A MEMBER 3"/>
    <property type="match status" value="1"/>
</dbReference>
<dbReference type="SUPFAM" id="SSF50729">
    <property type="entry name" value="PH domain-like"/>
    <property type="match status" value="1"/>
</dbReference>
<name>A0A6G0W8V5_9STRA</name>
<dbReference type="InterPro" id="IPR045188">
    <property type="entry name" value="Boi1/Boi2-like"/>
</dbReference>
<evidence type="ECO:0000256" key="1">
    <source>
        <dbReference type="ARBA" id="ARBA00022553"/>
    </source>
</evidence>
<dbReference type="Pfam" id="PF00169">
    <property type="entry name" value="PH"/>
    <property type="match status" value="1"/>
</dbReference>
<keyword evidence="4" id="KW-1185">Reference proteome</keyword>
<dbReference type="GO" id="GO:0055037">
    <property type="term" value="C:recycling endosome"/>
    <property type="evidence" value="ECO:0007669"/>
    <property type="project" value="TreeGrafter"/>
</dbReference>
<dbReference type="Gene3D" id="2.30.29.30">
    <property type="entry name" value="Pleckstrin-homology domain (PH domain)/Phosphotyrosine-binding domain (PTB)"/>
    <property type="match status" value="1"/>
</dbReference>
<dbReference type="EMBL" id="VJMJ01000301">
    <property type="protein sequence ID" value="KAF0723600.1"/>
    <property type="molecule type" value="Genomic_DNA"/>
</dbReference>
<dbReference type="InterPro" id="IPR001849">
    <property type="entry name" value="PH_domain"/>
</dbReference>
<dbReference type="AlphaFoldDB" id="A0A6G0W8V5"/>
<evidence type="ECO:0000313" key="3">
    <source>
        <dbReference type="EMBL" id="KAF0723600.1"/>
    </source>
</evidence>
<accession>A0A6G0W8V5</accession>
<keyword evidence="1" id="KW-0597">Phosphoprotein</keyword>
<protein>
    <recommendedName>
        <fullName evidence="2">PH domain-containing protein</fullName>
    </recommendedName>
</protein>
<evidence type="ECO:0000259" key="2">
    <source>
        <dbReference type="PROSITE" id="PS50003"/>
    </source>
</evidence>
<dbReference type="PROSITE" id="PS50003">
    <property type="entry name" value="PH_DOMAIN"/>
    <property type="match status" value="1"/>
</dbReference>